<feature type="binding site" evidence="9">
    <location>
        <position position="343"/>
    </location>
    <ligand>
        <name>Mn(2+)</name>
        <dbReference type="ChEBI" id="CHEBI:29035"/>
        <label>1</label>
    </ligand>
</feature>
<reference evidence="11" key="1">
    <citation type="submission" date="2021-05" db="EMBL/GenBank/DDBJ databases">
        <authorList>
            <person name="Pietrasiak N."/>
            <person name="Ward R."/>
            <person name="Stajich J.E."/>
            <person name="Kurbessoian T."/>
        </authorList>
    </citation>
    <scope>NUCLEOTIDE SEQUENCE</scope>
    <source>
        <strain evidence="11">CPER-KK1</strain>
    </source>
</reference>
<dbReference type="EMBL" id="JAHHIF010000010">
    <property type="protein sequence ID" value="MBW4544705.1"/>
    <property type="molecule type" value="Genomic_DNA"/>
</dbReference>
<keyword evidence="6 9" id="KW-0378">Hydrolase</keyword>
<dbReference type="NCBIfam" id="NF002076">
    <property type="entry name" value="PRK00913.2-3"/>
    <property type="match status" value="1"/>
</dbReference>
<evidence type="ECO:0000256" key="6">
    <source>
        <dbReference type="ARBA" id="ARBA00022801"/>
    </source>
</evidence>
<evidence type="ECO:0000313" key="11">
    <source>
        <dbReference type="EMBL" id="MBW4544705.1"/>
    </source>
</evidence>
<keyword evidence="9" id="KW-0963">Cytoplasm</keyword>
<comment type="caution">
    <text evidence="11">The sequence shown here is derived from an EMBL/GenBank/DDBJ whole genome shotgun (WGS) entry which is preliminary data.</text>
</comment>
<evidence type="ECO:0000256" key="8">
    <source>
        <dbReference type="ARBA" id="ARBA00049972"/>
    </source>
</evidence>
<organism evidence="11 12">
    <name type="scientific">Symplocastrum torsivum CPER-KK1</name>
    <dbReference type="NCBI Taxonomy" id="450513"/>
    <lineage>
        <taxon>Bacteria</taxon>
        <taxon>Bacillati</taxon>
        <taxon>Cyanobacteriota</taxon>
        <taxon>Cyanophyceae</taxon>
        <taxon>Oscillatoriophycideae</taxon>
        <taxon>Oscillatoriales</taxon>
        <taxon>Microcoleaceae</taxon>
        <taxon>Symplocastrum</taxon>
    </lineage>
</organism>
<dbReference type="PANTHER" id="PTHR11963:SF23">
    <property type="entry name" value="CYTOSOL AMINOPEPTIDASE"/>
    <property type="match status" value="1"/>
</dbReference>
<evidence type="ECO:0000313" key="12">
    <source>
        <dbReference type="Proteomes" id="UP000753908"/>
    </source>
</evidence>
<evidence type="ECO:0000256" key="4">
    <source>
        <dbReference type="ARBA" id="ARBA00022438"/>
    </source>
</evidence>
<dbReference type="InterPro" id="IPR043472">
    <property type="entry name" value="Macro_dom-like"/>
</dbReference>
<dbReference type="NCBIfam" id="NF002083">
    <property type="entry name" value="PRK00913.3-5"/>
    <property type="match status" value="1"/>
</dbReference>
<dbReference type="GO" id="GO:0030145">
    <property type="term" value="F:manganese ion binding"/>
    <property type="evidence" value="ECO:0007669"/>
    <property type="project" value="UniProtKB-UniRule"/>
</dbReference>
<feature type="binding site" evidence="9">
    <location>
        <position position="345"/>
    </location>
    <ligand>
        <name>Mn(2+)</name>
        <dbReference type="ChEBI" id="CHEBI:29035"/>
        <label>2</label>
    </ligand>
</feature>
<dbReference type="Pfam" id="PF00883">
    <property type="entry name" value="Peptidase_M17"/>
    <property type="match status" value="1"/>
</dbReference>
<comment type="catalytic activity">
    <reaction evidence="2 9">
        <text>Release of an N-terminal amino acid, preferentially leucine, but not glutamic or aspartic acids.</text>
        <dbReference type="EC" id="3.4.11.10"/>
    </reaction>
</comment>
<keyword evidence="4 9" id="KW-0031">Aminopeptidase</keyword>
<dbReference type="Gene3D" id="3.40.630.10">
    <property type="entry name" value="Zn peptidases"/>
    <property type="match status" value="1"/>
</dbReference>
<evidence type="ECO:0000256" key="5">
    <source>
        <dbReference type="ARBA" id="ARBA00022670"/>
    </source>
</evidence>
<comment type="cofactor">
    <cofactor evidence="9">
        <name>Mn(2+)</name>
        <dbReference type="ChEBI" id="CHEBI:29035"/>
    </cofactor>
    <text evidence="9">Binds 2 manganese ions per subunit.</text>
</comment>
<evidence type="ECO:0000256" key="1">
    <source>
        <dbReference type="ARBA" id="ARBA00000135"/>
    </source>
</evidence>
<dbReference type="EC" id="3.4.11.1" evidence="9"/>
<dbReference type="EC" id="3.4.11.10" evidence="9"/>
<dbReference type="AlphaFoldDB" id="A0A951PIX0"/>
<dbReference type="InterPro" id="IPR023042">
    <property type="entry name" value="Peptidase_M17_leu_NH2_pept"/>
</dbReference>
<feature type="binding site" evidence="9">
    <location>
        <position position="265"/>
    </location>
    <ligand>
        <name>Mn(2+)</name>
        <dbReference type="ChEBI" id="CHEBI:29035"/>
        <label>1</label>
    </ligand>
</feature>
<dbReference type="SUPFAM" id="SSF52949">
    <property type="entry name" value="Macro domain-like"/>
    <property type="match status" value="1"/>
</dbReference>
<sequence length="492" mass="51558">MEIRATDTPRLDWTGDALAVGLFEDGVDLSGDLAQLDEKLAGTLKELIEESEFKGSAGSSAVTRVGSGSSIRKIILVGLGKPDFFSLDSLRRAAAAIARSAKQQKSKTLGISLPVANDNPTDTAQAITEGIILALHQDNRFKSEPEDKGAKLEQVDLLGLRGQEAAITKAQAISTGVILARELVAAPANAVTPVSMAETAEAIASEHGLALEILEREDCEKLGMGAFLGVAQASDLPPKFIHLTYKPDGTPKRKVAIVGKGLTFDSGGLNIKGAGSGIETMKMDMGGAAATLGAAKAIGQIKPDVEVHFVSAVTENMISGHAMRPGDVLTASNGKTIEVNNTDAEGRLTLADALVFAEKLEVDAIVDLATLTGACIIALGNDIGGLWTANETLASQLKTASEAAGEKFWQMPMEEKYFEGLKSPIADMKNTGPRPGGSITAALFLKQFVKETPWAHLDIAGPVWADKDEGCNPAGATGYPVRTLVNWVMSDA</sequence>
<feature type="active site" evidence="9">
    <location>
        <position position="347"/>
    </location>
</feature>
<dbReference type="GO" id="GO:0006508">
    <property type="term" value="P:proteolysis"/>
    <property type="evidence" value="ECO:0007669"/>
    <property type="project" value="UniProtKB-KW"/>
</dbReference>
<keyword evidence="5 9" id="KW-0645">Protease</keyword>
<evidence type="ECO:0000256" key="9">
    <source>
        <dbReference type="HAMAP-Rule" id="MF_00181"/>
    </source>
</evidence>
<comment type="function">
    <text evidence="8 9">Presumably involved in the processing and regular turnover of intracellular proteins. Catalyzes the removal of unsubstituted N-terminal amino acids from various peptides.</text>
</comment>
<feature type="binding site" evidence="9">
    <location>
        <position position="265"/>
    </location>
    <ligand>
        <name>Mn(2+)</name>
        <dbReference type="ChEBI" id="CHEBI:29035"/>
        <label>2</label>
    </ligand>
</feature>
<evidence type="ECO:0000256" key="3">
    <source>
        <dbReference type="ARBA" id="ARBA00009528"/>
    </source>
</evidence>
<keyword evidence="7 9" id="KW-0464">Manganese</keyword>
<dbReference type="GO" id="GO:0070006">
    <property type="term" value="F:metalloaminopeptidase activity"/>
    <property type="evidence" value="ECO:0007669"/>
    <property type="project" value="InterPro"/>
</dbReference>
<dbReference type="PANTHER" id="PTHR11963">
    <property type="entry name" value="LEUCINE AMINOPEPTIDASE-RELATED"/>
    <property type="match status" value="1"/>
</dbReference>
<dbReference type="SUPFAM" id="SSF53187">
    <property type="entry name" value="Zn-dependent exopeptidases"/>
    <property type="match status" value="1"/>
</dbReference>
<feature type="binding site" evidence="9">
    <location>
        <position position="284"/>
    </location>
    <ligand>
        <name>Mn(2+)</name>
        <dbReference type="ChEBI" id="CHEBI:29035"/>
        <label>2</label>
    </ligand>
</feature>
<dbReference type="PRINTS" id="PR00481">
    <property type="entry name" value="LAMNOPPTDASE"/>
</dbReference>
<dbReference type="InterPro" id="IPR011356">
    <property type="entry name" value="Leucine_aapep/pepB"/>
</dbReference>
<dbReference type="HAMAP" id="MF_00181">
    <property type="entry name" value="Cytosol_peptidase_M17"/>
    <property type="match status" value="1"/>
</dbReference>
<dbReference type="Pfam" id="PF02789">
    <property type="entry name" value="Peptidase_M17_N"/>
    <property type="match status" value="1"/>
</dbReference>
<reference evidence="11" key="2">
    <citation type="journal article" date="2022" name="Microbiol. Resour. Announc.">
        <title>Metagenome Sequencing to Explore Phylogenomics of Terrestrial Cyanobacteria.</title>
        <authorList>
            <person name="Ward R.D."/>
            <person name="Stajich J.E."/>
            <person name="Johansen J.R."/>
            <person name="Huntemann M."/>
            <person name="Clum A."/>
            <person name="Foster B."/>
            <person name="Foster B."/>
            <person name="Roux S."/>
            <person name="Palaniappan K."/>
            <person name="Varghese N."/>
            <person name="Mukherjee S."/>
            <person name="Reddy T.B.K."/>
            <person name="Daum C."/>
            <person name="Copeland A."/>
            <person name="Chen I.A."/>
            <person name="Ivanova N.N."/>
            <person name="Kyrpides N.C."/>
            <person name="Shapiro N."/>
            <person name="Eloe-Fadrosh E.A."/>
            <person name="Pietrasiak N."/>
        </authorList>
    </citation>
    <scope>NUCLEOTIDE SEQUENCE</scope>
    <source>
        <strain evidence="11">CPER-KK1</strain>
    </source>
</reference>
<dbReference type="Proteomes" id="UP000753908">
    <property type="component" value="Unassembled WGS sequence"/>
</dbReference>
<protein>
    <recommendedName>
        <fullName evidence="9">Probable cytosol aminopeptidase</fullName>
        <ecNumber evidence="9">3.4.11.1</ecNumber>
    </recommendedName>
    <alternativeName>
        <fullName evidence="9">Leucine aminopeptidase</fullName>
        <shortName evidence="9">LAP</shortName>
        <ecNumber evidence="9">3.4.11.10</ecNumber>
    </alternativeName>
    <alternativeName>
        <fullName evidence="9">Leucyl aminopeptidase</fullName>
    </alternativeName>
</protein>
<feature type="active site" evidence="9">
    <location>
        <position position="272"/>
    </location>
</feature>
<dbReference type="InterPro" id="IPR000819">
    <property type="entry name" value="Peptidase_M17_C"/>
</dbReference>
<accession>A0A951PIX0</accession>
<evidence type="ECO:0000256" key="7">
    <source>
        <dbReference type="ARBA" id="ARBA00023211"/>
    </source>
</evidence>
<evidence type="ECO:0000259" key="10">
    <source>
        <dbReference type="PROSITE" id="PS00631"/>
    </source>
</evidence>
<comment type="subcellular location">
    <subcellularLocation>
        <location evidence="9">Cytoplasm</location>
    </subcellularLocation>
</comment>
<dbReference type="NCBIfam" id="NF002073">
    <property type="entry name" value="PRK00913.1-2"/>
    <property type="match status" value="1"/>
</dbReference>
<evidence type="ECO:0000256" key="2">
    <source>
        <dbReference type="ARBA" id="ARBA00000967"/>
    </source>
</evidence>
<gene>
    <name evidence="9" type="primary">pepA</name>
    <name evidence="11" type="ORF">KME25_09730</name>
</gene>
<dbReference type="InterPro" id="IPR008283">
    <property type="entry name" value="Peptidase_M17_N"/>
</dbReference>
<feature type="binding site" evidence="9">
    <location>
        <position position="345"/>
    </location>
    <ligand>
        <name>Mn(2+)</name>
        <dbReference type="ChEBI" id="CHEBI:29035"/>
        <label>1</label>
    </ligand>
</feature>
<dbReference type="NCBIfam" id="NF002074">
    <property type="entry name" value="PRK00913.1-4"/>
    <property type="match status" value="1"/>
</dbReference>
<name>A0A951PIX0_9CYAN</name>
<dbReference type="PROSITE" id="PS00631">
    <property type="entry name" value="CYTOSOL_AP"/>
    <property type="match status" value="1"/>
</dbReference>
<proteinExistence type="inferred from homology"/>
<dbReference type="Gene3D" id="3.40.220.10">
    <property type="entry name" value="Leucine Aminopeptidase, subunit E, domain 1"/>
    <property type="match status" value="1"/>
</dbReference>
<dbReference type="GO" id="GO:0005737">
    <property type="term" value="C:cytoplasm"/>
    <property type="evidence" value="ECO:0007669"/>
    <property type="project" value="UniProtKB-SubCell"/>
</dbReference>
<feature type="domain" description="Cytosol aminopeptidase" evidence="10">
    <location>
        <begin position="341"/>
        <end position="348"/>
    </location>
</feature>
<comment type="similarity">
    <text evidence="3 9">Belongs to the peptidase M17 family.</text>
</comment>
<keyword evidence="9" id="KW-0479">Metal-binding</keyword>
<feature type="binding site" evidence="9">
    <location>
        <position position="260"/>
    </location>
    <ligand>
        <name>Mn(2+)</name>
        <dbReference type="ChEBI" id="CHEBI:29035"/>
        <label>2</label>
    </ligand>
</feature>
<dbReference type="CDD" id="cd00433">
    <property type="entry name" value="Peptidase_M17"/>
    <property type="match status" value="1"/>
</dbReference>
<comment type="catalytic activity">
    <reaction evidence="1 9">
        <text>Release of an N-terminal amino acid, Xaa-|-Yaa-, in which Xaa is preferably Leu, but may be other amino acids including Pro although not Arg or Lys, and Yaa may be Pro. Amino acid amides and methyl esters are also readily hydrolyzed, but rates on arylamides are exceedingly low.</text>
        <dbReference type="EC" id="3.4.11.1"/>
    </reaction>
</comment>